<protein>
    <submittedName>
        <fullName evidence="1">Uncharacterized protein</fullName>
    </submittedName>
</protein>
<reference evidence="2" key="1">
    <citation type="submission" date="2009-05" db="EMBL/GenBank/DDBJ databases">
        <title>The genome sequence of Ajellomyces capsulatus strain H143.</title>
        <authorList>
            <person name="Champion M."/>
            <person name="Cuomo C.A."/>
            <person name="Ma L.-J."/>
            <person name="Henn M.R."/>
            <person name="Sil A."/>
            <person name="Goldman B."/>
            <person name="Young S.K."/>
            <person name="Kodira C.D."/>
            <person name="Zeng Q."/>
            <person name="Koehrsen M."/>
            <person name="Alvarado L."/>
            <person name="Berlin A.M."/>
            <person name="Borenstein D."/>
            <person name="Chen Z."/>
            <person name="Engels R."/>
            <person name="Freedman E."/>
            <person name="Gellesch M."/>
            <person name="Goldberg J."/>
            <person name="Griggs A."/>
            <person name="Gujja S."/>
            <person name="Heiman D.I."/>
            <person name="Hepburn T.A."/>
            <person name="Howarth C."/>
            <person name="Jen D."/>
            <person name="Larson L."/>
            <person name="Lewis B."/>
            <person name="Mehta T."/>
            <person name="Park D."/>
            <person name="Pearson M."/>
            <person name="Roberts A."/>
            <person name="Saif S."/>
            <person name="Shea T.D."/>
            <person name="Shenoy N."/>
            <person name="Sisk P."/>
            <person name="Stolte C."/>
            <person name="Sykes S."/>
            <person name="Walk T."/>
            <person name="White J."/>
            <person name="Yandava C."/>
            <person name="Klein B."/>
            <person name="McEwen J.G."/>
            <person name="Puccia R."/>
            <person name="Goldman G.H."/>
            <person name="Felipe M.S."/>
            <person name="Nino-Vega G."/>
            <person name="San-Blas G."/>
            <person name="Taylor J.W."/>
            <person name="Mendoza L."/>
            <person name="Galagan J.E."/>
            <person name="Nusbaum C."/>
            <person name="Birren B.W."/>
        </authorList>
    </citation>
    <scope>NUCLEOTIDE SEQUENCE [LARGE SCALE GENOMIC DNA]</scope>
    <source>
        <strain evidence="2">H143</strain>
    </source>
</reference>
<evidence type="ECO:0000313" key="1">
    <source>
        <dbReference type="EMBL" id="EER39308.1"/>
    </source>
</evidence>
<organism evidence="1 2">
    <name type="scientific">Ajellomyces capsulatus (strain H143)</name>
    <name type="common">Darling's disease fungus</name>
    <name type="synonym">Histoplasma capsulatum</name>
    <dbReference type="NCBI Taxonomy" id="544712"/>
    <lineage>
        <taxon>Eukaryota</taxon>
        <taxon>Fungi</taxon>
        <taxon>Dikarya</taxon>
        <taxon>Ascomycota</taxon>
        <taxon>Pezizomycotina</taxon>
        <taxon>Eurotiomycetes</taxon>
        <taxon>Eurotiomycetidae</taxon>
        <taxon>Onygenales</taxon>
        <taxon>Ajellomycetaceae</taxon>
        <taxon>Histoplasma</taxon>
    </lineage>
</organism>
<proteinExistence type="predicted"/>
<evidence type="ECO:0000313" key="2">
    <source>
        <dbReference type="Proteomes" id="UP000002624"/>
    </source>
</evidence>
<name>C6HJN2_AJECH</name>
<accession>C6HJN2</accession>
<dbReference type="Proteomes" id="UP000002624">
    <property type="component" value="Unassembled WGS sequence"/>
</dbReference>
<dbReference type="EMBL" id="GG692429">
    <property type="protein sequence ID" value="EER39308.1"/>
    <property type="molecule type" value="Genomic_DNA"/>
</dbReference>
<gene>
    <name evidence="1" type="ORF">HCDG_06413</name>
</gene>
<sequence>MRKKPADSPAKEGIVTFASPLKAITIRHRTGLVAVSAGVGVDTYGPTATALISGCVLHRRTADQPGSEPKEAPGLWVLPLARIDDSKTNLLIAIIMLPLPIPRITRWGRTGSKMLAHSLDAASTGARSGPVV</sequence>
<dbReference type="AlphaFoldDB" id="C6HJN2"/>
<dbReference type="HOGENOM" id="CLU_1916480_0_0_1"/>
<dbReference type="VEuPathDB" id="FungiDB:HCDG_06413"/>